<dbReference type="SUPFAM" id="SSF81660">
    <property type="entry name" value="Metal cation-transporting ATPase, ATP-binding domain N"/>
    <property type="match status" value="1"/>
</dbReference>
<feature type="transmembrane region" description="Helical" evidence="12">
    <location>
        <begin position="1696"/>
        <end position="1714"/>
    </location>
</feature>
<dbReference type="GO" id="GO:0046872">
    <property type="term" value="F:metal ion binding"/>
    <property type="evidence" value="ECO:0007669"/>
    <property type="project" value="UniProtKB-KW"/>
</dbReference>
<comment type="subcellular location">
    <subcellularLocation>
        <location evidence="1">Membrane</location>
        <topology evidence="1">Multi-pass membrane protein</topology>
    </subcellularLocation>
</comment>
<feature type="transmembrane region" description="Helical" evidence="12">
    <location>
        <begin position="1581"/>
        <end position="1604"/>
    </location>
</feature>
<name>A0ABD3P5F1_9STRA</name>
<evidence type="ECO:0000256" key="5">
    <source>
        <dbReference type="ARBA" id="ARBA00022840"/>
    </source>
</evidence>
<comment type="caution">
    <text evidence="14">The sequence shown here is derived from an EMBL/GenBank/DDBJ whole genome shotgun (WGS) entry which is preliminary data.</text>
</comment>
<dbReference type="SFLD" id="SFLDS00003">
    <property type="entry name" value="Haloacid_Dehalogenase"/>
    <property type="match status" value="1"/>
</dbReference>
<reference evidence="14 15" key="1">
    <citation type="submission" date="2024-10" db="EMBL/GenBank/DDBJ databases">
        <title>Updated reference genomes for cyclostephanoid diatoms.</title>
        <authorList>
            <person name="Roberts W.R."/>
            <person name="Alverson A.J."/>
        </authorList>
    </citation>
    <scope>NUCLEOTIDE SEQUENCE [LARGE SCALE GENOMIC DNA]</scope>
    <source>
        <strain evidence="14 15">AJA276-08</strain>
    </source>
</reference>
<feature type="domain" description="P-type ATPase A" evidence="13">
    <location>
        <begin position="531"/>
        <end position="601"/>
    </location>
</feature>
<dbReference type="PROSITE" id="PS00154">
    <property type="entry name" value="ATPASE_E1_E2"/>
    <property type="match status" value="1"/>
</dbReference>
<evidence type="ECO:0000259" key="13">
    <source>
        <dbReference type="Pfam" id="PF00122"/>
    </source>
</evidence>
<evidence type="ECO:0000256" key="2">
    <source>
        <dbReference type="ARBA" id="ARBA00022692"/>
    </source>
</evidence>
<feature type="compositionally biased region" description="Polar residues" evidence="11">
    <location>
        <begin position="1"/>
        <end position="13"/>
    </location>
</feature>
<feature type="region of interest" description="Disordered" evidence="11">
    <location>
        <begin position="797"/>
        <end position="816"/>
    </location>
</feature>
<dbReference type="InterPro" id="IPR023299">
    <property type="entry name" value="ATPase_P-typ_cyto_dom_N"/>
</dbReference>
<keyword evidence="6" id="KW-0460">Magnesium</keyword>
<feature type="compositionally biased region" description="Low complexity" evidence="11">
    <location>
        <begin position="60"/>
        <end position="76"/>
    </location>
</feature>
<evidence type="ECO:0000256" key="12">
    <source>
        <dbReference type="SAM" id="Phobius"/>
    </source>
</evidence>
<dbReference type="SUPFAM" id="SSF56784">
    <property type="entry name" value="HAD-like"/>
    <property type="match status" value="1"/>
</dbReference>
<dbReference type="GO" id="GO:0016020">
    <property type="term" value="C:membrane"/>
    <property type="evidence" value="ECO:0007669"/>
    <property type="project" value="UniProtKB-SubCell"/>
</dbReference>
<dbReference type="SUPFAM" id="SSF81653">
    <property type="entry name" value="Calcium ATPase, transduction domain A"/>
    <property type="match status" value="1"/>
</dbReference>
<dbReference type="SFLD" id="SFLDF00027">
    <property type="entry name" value="p-type_atpase"/>
    <property type="match status" value="1"/>
</dbReference>
<accession>A0ABD3P5F1</accession>
<feature type="transmembrane region" description="Helical" evidence="12">
    <location>
        <begin position="1656"/>
        <end position="1675"/>
    </location>
</feature>
<dbReference type="Pfam" id="PF00122">
    <property type="entry name" value="E1-E2_ATPase"/>
    <property type="match status" value="1"/>
</dbReference>
<dbReference type="InterPro" id="IPR023214">
    <property type="entry name" value="HAD_sf"/>
</dbReference>
<evidence type="ECO:0000313" key="15">
    <source>
        <dbReference type="Proteomes" id="UP001530315"/>
    </source>
</evidence>
<dbReference type="PANTHER" id="PTHR45630">
    <property type="entry name" value="CATION-TRANSPORTING ATPASE-RELATED"/>
    <property type="match status" value="1"/>
</dbReference>
<dbReference type="InterPro" id="IPR023298">
    <property type="entry name" value="ATPase_P-typ_TM_dom_sf"/>
</dbReference>
<feature type="transmembrane region" description="Helical" evidence="12">
    <location>
        <begin position="411"/>
        <end position="430"/>
    </location>
</feature>
<dbReference type="PRINTS" id="PR00119">
    <property type="entry name" value="CATATPASE"/>
</dbReference>
<evidence type="ECO:0000256" key="3">
    <source>
        <dbReference type="ARBA" id="ARBA00022723"/>
    </source>
</evidence>
<evidence type="ECO:0000313" key="14">
    <source>
        <dbReference type="EMBL" id="KAL3782641.1"/>
    </source>
</evidence>
<keyword evidence="15" id="KW-1185">Reference proteome</keyword>
<feature type="region of interest" description="Disordered" evidence="11">
    <location>
        <begin position="502"/>
        <end position="531"/>
    </location>
</feature>
<feature type="compositionally biased region" description="Basic and acidic residues" evidence="11">
    <location>
        <begin position="517"/>
        <end position="529"/>
    </location>
</feature>
<keyword evidence="2 12" id="KW-0812">Transmembrane</keyword>
<dbReference type="GO" id="GO:0005524">
    <property type="term" value="F:ATP binding"/>
    <property type="evidence" value="ECO:0007669"/>
    <property type="project" value="UniProtKB-KW"/>
</dbReference>
<dbReference type="InterPro" id="IPR018303">
    <property type="entry name" value="ATPase_P-typ_P_site"/>
</dbReference>
<dbReference type="PANTHER" id="PTHR45630:SF6">
    <property type="entry name" value="CATION-TRANSPORTING P-TYPE ATPASE N-TERMINAL DOMAIN-CONTAINING PROTEIN"/>
    <property type="match status" value="1"/>
</dbReference>
<dbReference type="Gene3D" id="3.40.50.1000">
    <property type="entry name" value="HAD superfamily/HAD-like"/>
    <property type="match status" value="1"/>
</dbReference>
<feature type="transmembrane region" description="Helical" evidence="12">
    <location>
        <begin position="1539"/>
        <end position="1561"/>
    </location>
</feature>
<keyword evidence="9 12" id="KW-0472">Membrane</keyword>
<dbReference type="InterPro" id="IPR059000">
    <property type="entry name" value="ATPase_P-type_domA"/>
</dbReference>
<dbReference type="InterPro" id="IPR044492">
    <property type="entry name" value="P_typ_ATPase_HD_dom"/>
</dbReference>
<feature type="region of interest" description="Disordered" evidence="11">
    <location>
        <begin position="1"/>
        <end position="39"/>
    </location>
</feature>
<feature type="transmembrane region" description="Helical" evidence="12">
    <location>
        <begin position="678"/>
        <end position="696"/>
    </location>
</feature>
<feature type="transmembrane region" description="Helical" evidence="12">
    <location>
        <begin position="436"/>
        <end position="456"/>
    </location>
</feature>
<keyword evidence="5" id="KW-0067">ATP-binding</keyword>
<keyword evidence="7" id="KW-1278">Translocase</keyword>
<evidence type="ECO:0000256" key="9">
    <source>
        <dbReference type="ARBA" id="ARBA00023136"/>
    </source>
</evidence>
<evidence type="ECO:0000256" key="6">
    <source>
        <dbReference type="ARBA" id="ARBA00022842"/>
    </source>
</evidence>
<dbReference type="Gene3D" id="3.40.1110.10">
    <property type="entry name" value="Calcium-transporting ATPase, cytoplasmic domain N"/>
    <property type="match status" value="1"/>
</dbReference>
<keyword evidence="10" id="KW-0175">Coiled coil</keyword>
<feature type="compositionally biased region" description="Low complexity" evidence="11">
    <location>
        <begin position="616"/>
        <end position="629"/>
    </location>
</feature>
<dbReference type="NCBIfam" id="TIGR01657">
    <property type="entry name" value="P-ATPase-V"/>
    <property type="match status" value="1"/>
</dbReference>
<keyword evidence="4" id="KW-0547">Nucleotide-binding</keyword>
<protein>
    <recommendedName>
        <fullName evidence="13">P-type ATPase A domain-containing protein</fullName>
    </recommendedName>
</protein>
<organism evidence="14 15">
    <name type="scientific">Stephanodiscus triporus</name>
    <dbReference type="NCBI Taxonomy" id="2934178"/>
    <lineage>
        <taxon>Eukaryota</taxon>
        <taxon>Sar</taxon>
        <taxon>Stramenopiles</taxon>
        <taxon>Ochrophyta</taxon>
        <taxon>Bacillariophyta</taxon>
        <taxon>Coscinodiscophyceae</taxon>
        <taxon>Thalassiosirophycidae</taxon>
        <taxon>Stephanodiscales</taxon>
        <taxon>Stephanodiscaceae</taxon>
        <taxon>Stephanodiscus</taxon>
    </lineage>
</organism>
<feature type="transmembrane region" description="Helical" evidence="12">
    <location>
        <begin position="200"/>
        <end position="223"/>
    </location>
</feature>
<proteinExistence type="predicted"/>
<dbReference type="SUPFAM" id="SSF81665">
    <property type="entry name" value="Calcium ATPase, transmembrane domain M"/>
    <property type="match status" value="1"/>
</dbReference>
<dbReference type="Proteomes" id="UP001530315">
    <property type="component" value="Unassembled WGS sequence"/>
</dbReference>
<feature type="transmembrane region" description="Helical" evidence="12">
    <location>
        <begin position="1472"/>
        <end position="1492"/>
    </location>
</feature>
<feature type="region of interest" description="Disordered" evidence="11">
    <location>
        <begin position="60"/>
        <end position="88"/>
    </location>
</feature>
<dbReference type="SFLD" id="SFLDG00002">
    <property type="entry name" value="C1.7:_P-type_atpase_like"/>
    <property type="match status" value="1"/>
</dbReference>
<dbReference type="InterPro" id="IPR006544">
    <property type="entry name" value="P-type_TPase_V"/>
</dbReference>
<feature type="compositionally biased region" description="Acidic residues" evidence="11">
    <location>
        <begin position="599"/>
        <end position="613"/>
    </location>
</feature>
<gene>
    <name evidence="14" type="ORF">ACHAW5_007366</name>
</gene>
<evidence type="ECO:0000256" key="11">
    <source>
        <dbReference type="SAM" id="MobiDB-lite"/>
    </source>
</evidence>
<keyword evidence="8 12" id="KW-1133">Transmembrane helix</keyword>
<feature type="coiled-coil region" evidence="10">
    <location>
        <begin position="1334"/>
        <end position="1378"/>
    </location>
</feature>
<evidence type="ECO:0000256" key="8">
    <source>
        <dbReference type="ARBA" id="ARBA00022989"/>
    </source>
</evidence>
<dbReference type="InterPro" id="IPR008250">
    <property type="entry name" value="ATPase_P-typ_transduc_dom_A_sf"/>
</dbReference>
<evidence type="ECO:0000256" key="1">
    <source>
        <dbReference type="ARBA" id="ARBA00004141"/>
    </source>
</evidence>
<feature type="region of interest" description="Disordered" evidence="11">
    <location>
        <begin position="598"/>
        <end position="631"/>
    </location>
</feature>
<feature type="compositionally biased region" description="Basic and acidic residues" evidence="11">
    <location>
        <begin position="807"/>
        <end position="816"/>
    </location>
</feature>
<dbReference type="EMBL" id="JALLAZ020001006">
    <property type="protein sequence ID" value="KAL3782641.1"/>
    <property type="molecule type" value="Genomic_DNA"/>
</dbReference>
<dbReference type="Gene3D" id="2.70.150.10">
    <property type="entry name" value="Calcium-transporting ATPase, cytoplasmic transduction domain A"/>
    <property type="match status" value="1"/>
</dbReference>
<sequence length="1752" mass="194588">MTWSSSRSPHNGSGTRDGDHDDDDPAAAGRRPMPRNALPCASKRIAHVELFRPKTIIVSHGSTAPSASPSPISDNANAEKRRRGRGGPPLKKHHLLFVALYLHQAHWIYRTLGVPYRDFLDKAEREGFEVMEGSAKMRAELTHALADLDDPDRPTKKIGWFDWMEMDIEEHAARKRREKEKSVLDSLPKKMRVPKKHAPTFASMLCTGVVLTLHMLLALLQVWSVRFNLWMNYVSVDVLDGSLDIPDEWMELDEEINPLLLRPRHTKGNDGAIDPAVNDDTKGNGGDSALGLSGRALLERVEHNNSTLLLPRNLPTHACVTPGKLTESSVLLPLLYLPTLGVTLEYHRRRYYLDRDANEWVKVRCNTTMPCTFFREWNGFSTAYQVESAGIRFGENKFDVRQPTFMKLYKAQLLSPFTVFQLFCVVLWMLDDYWQYSAFTLFMILTFEATVVFSRIKCLSSLSGMGNKSRKMMVYREGSWNKVWTSDLLPGDILSLTRCVPPKKKKKKDGENGGDNAAKDASTKTMHTDEDGDVVPADLLLLRGSTVVNEASLTGESVPQMKEGFSELVVGETLDMKTRHKTHVLYAGTKILQCKGVEVTEEEEASSDEEEDKDATSSPPSAPALSHPHVYGDIPNPPDGGCIAFVLRTGFSSAQGKLVRMIEGSQEKVKGHEKETGLLLLLLFFFAVASSSYVLYHGLHDENRSQFELLLHCILIVTSVIPPELPMQMALAVNNSLMTLMKLQIFCTEPYRVPMAGKLDACLFDKTGTLTTDELVPVGVMNASMVSIDHTVLVTSSSSSSSKASPARKDGMKKDDAENRLLIPMSKLTHEAAALVLAGCHSLILIDGETTGDPLESAALKAMRWEVAAKSGNVVPSPATEKKQAGVPFSLDRLFSCSEIKILSRHHFSSKLQRMSCVVKDVANRRHYSVVKGSPEMMGTLLLTKPPGYDTSAKLLSRRGYRVISLAFKPLSNQADVDAAKDARSVCEDKLIFAGFVAFTCRVRRDTKMVLRKLKEGGMSIAMVTGDALLTAIHVAKEVNICDSEDSEDDRPLLFGTEMNRELQELLDSKRAQNPKSGQSYAQKANKSELKSILILEQDDNAHMYWQHYDDDSAGPSYAASDVPELAKKYDLAVTGTNLASAYEYDTDTKMILSHFKVFARMTPDAKETVIECLHSVGKLCLMCGDGANDVGALKQADVGVALLSGFGDVNVDKGEDGNKRKDSLTSAALTDPSNNITILSPQERQAVRTQPVWSAFIEIISCDDAYYRLGVPLTQYDFPFTSLFVPTRMTTATTTMTKKALKAKLLALGVDLNKYPELTEKEDLIKLYEIRGREKAIQNKKALDAKQKVAEAKAKQRELLQEKQRKMALRVQELEAQGVQWAQFKALQEFMAEEKASARKMKAEMASKNSVAGSAASIAAQLEDLEMDELPMVKIGDASVAAPFTSKMPSIRSCVDIIRQGRCTLVTSIQMYQILALNCLISAYSLSVLYLDGVKYGDTQMTAMGMLGSISYMSVSRAKPLDKLSSVKPLTSIFHPSLFISLLGQFGVHLLTMMWATTAAKQYMDDDYKVDLDGEFKPGILNSVVFLVSNVQQVTVFVVNLQGRPFMTGLTENRPLLWSLLATFILTFMFASESIPGLNKYFQLVPFPDEDFRNFIIKILAGDVIVCFLFDRAMKLLFCREILKASVEGTTMKDVMGLARTFIIIVVLMNAFLGNSEQWEEMLEEEARLAAEALNNTSDVVIDDTFKRDEF</sequence>
<feature type="transmembrane region" description="Helical" evidence="12">
    <location>
        <begin position="1616"/>
        <end position="1636"/>
    </location>
</feature>
<evidence type="ECO:0000256" key="4">
    <source>
        <dbReference type="ARBA" id="ARBA00022741"/>
    </source>
</evidence>
<dbReference type="InterPro" id="IPR036412">
    <property type="entry name" value="HAD-like_sf"/>
</dbReference>
<evidence type="ECO:0000256" key="10">
    <source>
        <dbReference type="SAM" id="Coils"/>
    </source>
</evidence>
<evidence type="ECO:0000256" key="7">
    <source>
        <dbReference type="ARBA" id="ARBA00022967"/>
    </source>
</evidence>
<keyword evidence="3" id="KW-0479">Metal-binding</keyword>